<sequence>MELYIVDDNPDHQFLAYKLIKTLDKPYRVTFFESGRSLHKHMQQLSRLDQPEAFPNLLVLDFNMPGMNGIELLRLLRQPPLGNCPHIKDLPVVIMTSYISSLQTEQCYQAGANAVITKPLNFAVLASTFRAICKFWIG</sequence>
<keyword evidence="1" id="KW-0597">Phosphoprotein</keyword>
<dbReference type="InterPro" id="IPR052893">
    <property type="entry name" value="TCS_response_regulator"/>
</dbReference>
<dbReference type="InterPro" id="IPR001789">
    <property type="entry name" value="Sig_transdc_resp-reg_receiver"/>
</dbReference>
<dbReference type="PANTHER" id="PTHR44520">
    <property type="entry name" value="RESPONSE REGULATOR RCP1-RELATED"/>
    <property type="match status" value="1"/>
</dbReference>
<dbReference type="InterPro" id="IPR011006">
    <property type="entry name" value="CheY-like_superfamily"/>
</dbReference>
<proteinExistence type="predicted"/>
<name>A0ABM8UIT2_9BACT</name>
<keyword evidence="4" id="KW-1185">Reference proteome</keyword>
<dbReference type="SUPFAM" id="SSF52172">
    <property type="entry name" value="CheY-like"/>
    <property type="match status" value="1"/>
</dbReference>
<feature type="modified residue" description="4-aspartylphosphate" evidence="1">
    <location>
        <position position="61"/>
    </location>
</feature>
<dbReference type="Proteomes" id="UP000679725">
    <property type="component" value="Unassembled WGS sequence"/>
</dbReference>
<evidence type="ECO:0000313" key="3">
    <source>
        <dbReference type="EMBL" id="CAG5067427.1"/>
    </source>
</evidence>
<dbReference type="SMART" id="SM00448">
    <property type="entry name" value="REC"/>
    <property type="match status" value="1"/>
</dbReference>
<evidence type="ECO:0000256" key="1">
    <source>
        <dbReference type="PROSITE-ProRule" id="PRU00169"/>
    </source>
</evidence>
<dbReference type="Gene3D" id="3.40.50.2300">
    <property type="match status" value="1"/>
</dbReference>
<evidence type="ECO:0000259" key="2">
    <source>
        <dbReference type="PROSITE" id="PS50110"/>
    </source>
</evidence>
<organism evidence="3 4">
    <name type="scientific">Dyadobacter linearis</name>
    <dbReference type="NCBI Taxonomy" id="2823330"/>
    <lineage>
        <taxon>Bacteria</taxon>
        <taxon>Pseudomonadati</taxon>
        <taxon>Bacteroidota</taxon>
        <taxon>Cytophagia</taxon>
        <taxon>Cytophagales</taxon>
        <taxon>Spirosomataceae</taxon>
        <taxon>Dyadobacter</taxon>
    </lineage>
</organism>
<dbReference type="PROSITE" id="PS50110">
    <property type="entry name" value="RESPONSE_REGULATORY"/>
    <property type="match status" value="1"/>
</dbReference>
<dbReference type="Pfam" id="PF00072">
    <property type="entry name" value="Response_reg"/>
    <property type="match status" value="1"/>
</dbReference>
<protein>
    <recommendedName>
        <fullName evidence="2">Response regulatory domain-containing protein</fullName>
    </recommendedName>
</protein>
<gene>
    <name evidence="3" type="ORF">DYBT9623_00148</name>
</gene>
<reference evidence="3 4" key="1">
    <citation type="submission" date="2021-04" db="EMBL/GenBank/DDBJ databases">
        <authorList>
            <person name="Rodrigo-Torres L."/>
            <person name="Arahal R. D."/>
            <person name="Lucena T."/>
        </authorList>
    </citation>
    <scope>NUCLEOTIDE SEQUENCE [LARGE SCALE GENOMIC DNA]</scope>
    <source>
        <strain evidence="3 4">CECT 9623</strain>
    </source>
</reference>
<evidence type="ECO:0000313" key="4">
    <source>
        <dbReference type="Proteomes" id="UP000679725"/>
    </source>
</evidence>
<accession>A0ABM8UIT2</accession>
<dbReference type="EMBL" id="CAJRAU010000001">
    <property type="protein sequence ID" value="CAG5067427.1"/>
    <property type="molecule type" value="Genomic_DNA"/>
</dbReference>
<comment type="caution">
    <text evidence="3">The sequence shown here is derived from an EMBL/GenBank/DDBJ whole genome shotgun (WGS) entry which is preliminary data.</text>
</comment>
<feature type="domain" description="Response regulatory" evidence="2">
    <location>
        <begin position="2"/>
        <end position="133"/>
    </location>
</feature>
<dbReference type="RefSeq" id="WP_215231603.1">
    <property type="nucleotide sequence ID" value="NZ_CAJRAU010000001.1"/>
</dbReference>